<organism evidence="2 3">
    <name type="scientific">Bacillus suaedaesalsae</name>
    <dbReference type="NCBI Taxonomy" id="2810349"/>
    <lineage>
        <taxon>Bacteria</taxon>
        <taxon>Bacillati</taxon>
        <taxon>Bacillota</taxon>
        <taxon>Bacilli</taxon>
        <taxon>Bacillales</taxon>
        <taxon>Bacillaceae</taxon>
        <taxon>Bacillus</taxon>
    </lineage>
</organism>
<gene>
    <name evidence="2" type="ORF">JR050_17855</name>
</gene>
<proteinExistence type="predicted"/>
<comment type="caution">
    <text evidence="2">The sequence shown here is derived from an EMBL/GenBank/DDBJ whole genome shotgun (WGS) entry which is preliminary data.</text>
</comment>
<dbReference type="RefSeq" id="WP_204205006.1">
    <property type="nucleotide sequence ID" value="NZ_JAFELM010000043.1"/>
</dbReference>
<evidence type="ECO:0000313" key="3">
    <source>
        <dbReference type="Proteomes" id="UP001518925"/>
    </source>
</evidence>
<reference evidence="2 3" key="1">
    <citation type="submission" date="2021-02" db="EMBL/GenBank/DDBJ databases">
        <title>Bacillus sp. RD4P76, an endophyte from a halophyte.</title>
        <authorList>
            <person name="Sun J.-Q."/>
        </authorList>
    </citation>
    <scope>NUCLEOTIDE SEQUENCE [LARGE SCALE GENOMIC DNA]</scope>
    <source>
        <strain evidence="2 3">RD4P76</strain>
    </source>
</reference>
<evidence type="ECO:0000256" key="1">
    <source>
        <dbReference type="SAM" id="MobiDB-lite"/>
    </source>
</evidence>
<protein>
    <recommendedName>
        <fullName evidence="4">Endolytic transglycosylase MltG</fullName>
    </recommendedName>
</protein>
<dbReference type="Gene3D" id="3.30.1490.480">
    <property type="entry name" value="Endolytic murein transglycosylase"/>
    <property type="match status" value="1"/>
</dbReference>
<dbReference type="EMBL" id="JAFELM010000043">
    <property type="protein sequence ID" value="MBM6619530.1"/>
    <property type="molecule type" value="Genomic_DNA"/>
</dbReference>
<feature type="region of interest" description="Disordered" evidence="1">
    <location>
        <begin position="65"/>
        <end position="95"/>
    </location>
</feature>
<name>A0ABS2DNB7_9BACI</name>
<accession>A0ABS2DNB7</accession>
<evidence type="ECO:0000313" key="2">
    <source>
        <dbReference type="EMBL" id="MBM6619530.1"/>
    </source>
</evidence>
<evidence type="ECO:0008006" key="4">
    <source>
        <dbReference type="Google" id="ProtNLM"/>
    </source>
</evidence>
<dbReference type="Proteomes" id="UP001518925">
    <property type="component" value="Unassembled WGS sequence"/>
</dbReference>
<keyword evidence="3" id="KW-1185">Reference proteome</keyword>
<sequence>MDTKQMRSFAAGLVAAASFIGAIYFLSDTEEPTVQQVEKLSVEDMKSMLTKEGYLVYTEAELQSQLASSQEEETKVEPAEETETQTETTEAEPKQEVATQTVLNVTQGMTSFDVGKVLVDLKITDTAMGFVLEVDKRGVANKLRLGTYTLNSNMTVDEVIGTVFK</sequence>